<protein>
    <submittedName>
        <fullName evidence="2">Uncharacterized protein</fullName>
    </submittedName>
</protein>
<sequence length="80" mass="9153">MDCVTVVLDYGCTLEQQLGLFLFIYHQGLILSVKSPPEPCNGMHENALGLRSPCNLARNFLQWALFNLLMVWFMNVFDSQ</sequence>
<name>A0A9P6NDS6_9BASI</name>
<organism evidence="2 3">
    <name type="scientific">Cronartium quercuum f. sp. fusiforme G11</name>
    <dbReference type="NCBI Taxonomy" id="708437"/>
    <lineage>
        <taxon>Eukaryota</taxon>
        <taxon>Fungi</taxon>
        <taxon>Dikarya</taxon>
        <taxon>Basidiomycota</taxon>
        <taxon>Pucciniomycotina</taxon>
        <taxon>Pucciniomycetes</taxon>
        <taxon>Pucciniales</taxon>
        <taxon>Coleosporiaceae</taxon>
        <taxon>Cronartium</taxon>
    </lineage>
</organism>
<dbReference type="AlphaFoldDB" id="A0A9P6NDS6"/>
<keyword evidence="3" id="KW-1185">Reference proteome</keyword>
<evidence type="ECO:0000313" key="2">
    <source>
        <dbReference type="EMBL" id="KAG0142324.1"/>
    </source>
</evidence>
<keyword evidence="1" id="KW-0472">Membrane</keyword>
<evidence type="ECO:0000256" key="1">
    <source>
        <dbReference type="SAM" id="Phobius"/>
    </source>
</evidence>
<reference evidence="2" key="1">
    <citation type="submission" date="2013-11" db="EMBL/GenBank/DDBJ databases">
        <title>Genome sequence of the fusiform rust pathogen reveals effectors for host alternation and coevolution with pine.</title>
        <authorList>
            <consortium name="DOE Joint Genome Institute"/>
            <person name="Smith K."/>
            <person name="Pendleton A."/>
            <person name="Kubisiak T."/>
            <person name="Anderson C."/>
            <person name="Salamov A."/>
            <person name="Aerts A."/>
            <person name="Riley R."/>
            <person name="Clum A."/>
            <person name="Lindquist E."/>
            <person name="Ence D."/>
            <person name="Campbell M."/>
            <person name="Kronenberg Z."/>
            <person name="Feau N."/>
            <person name="Dhillon B."/>
            <person name="Hamelin R."/>
            <person name="Burleigh J."/>
            <person name="Smith J."/>
            <person name="Yandell M."/>
            <person name="Nelson C."/>
            <person name="Grigoriev I."/>
            <person name="Davis J."/>
        </authorList>
    </citation>
    <scope>NUCLEOTIDE SEQUENCE</scope>
    <source>
        <strain evidence="2">G11</strain>
    </source>
</reference>
<accession>A0A9P6NDS6</accession>
<proteinExistence type="predicted"/>
<evidence type="ECO:0000313" key="3">
    <source>
        <dbReference type="Proteomes" id="UP000886653"/>
    </source>
</evidence>
<comment type="caution">
    <text evidence="2">The sequence shown here is derived from an EMBL/GenBank/DDBJ whole genome shotgun (WGS) entry which is preliminary data.</text>
</comment>
<keyword evidence="1" id="KW-0812">Transmembrane</keyword>
<gene>
    <name evidence="2" type="ORF">CROQUDRAFT_682373</name>
</gene>
<dbReference type="EMBL" id="MU167352">
    <property type="protein sequence ID" value="KAG0142324.1"/>
    <property type="molecule type" value="Genomic_DNA"/>
</dbReference>
<keyword evidence="1" id="KW-1133">Transmembrane helix</keyword>
<feature type="transmembrane region" description="Helical" evidence="1">
    <location>
        <begin position="60"/>
        <end position="77"/>
    </location>
</feature>
<dbReference type="Proteomes" id="UP000886653">
    <property type="component" value="Unassembled WGS sequence"/>
</dbReference>